<dbReference type="RefSeq" id="WP_234981556.1">
    <property type="nucleotide sequence ID" value="NZ_FOOC01000005.1"/>
</dbReference>
<dbReference type="AlphaFoldDB" id="A0A1I2J7Y1"/>
<keyword evidence="5" id="KW-0235">DNA replication</keyword>
<dbReference type="CDD" id="cd18138">
    <property type="entry name" value="HLD_clamp_pol_III_delta"/>
    <property type="match status" value="1"/>
</dbReference>
<evidence type="ECO:0000259" key="10">
    <source>
        <dbReference type="Pfam" id="PF06144"/>
    </source>
</evidence>
<comment type="similarity">
    <text evidence="7">Belongs to the DNA polymerase HolA subunit family.</text>
</comment>
<accession>A0A1I2J7Y1</accession>
<evidence type="ECO:0000256" key="8">
    <source>
        <dbReference type="ARBA" id="ARBA00049244"/>
    </source>
</evidence>
<gene>
    <name evidence="11" type="ORF">SAMN04488120_105169</name>
</gene>
<dbReference type="InterPro" id="IPR010372">
    <property type="entry name" value="DNA_pol3_delta_N"/>
</dbReference>
<name>A0A1I2J7Y1_9GAMM</name>
<dbReference type="Proteomes" id="UP000199771">
    <property type="component" value="Unassembled WGS sequence"/>
</dbReference>
<protein>
    <recommendedName>
        <fullName evidence="2 9">DNA polymerase III subunit delta</fullName>
        <ecNumber evidence="1 9">2.7.7.7</ecNumber>
    </recommendedName>
</protein>
<dbReference type="GO" id="GO:0006261">
    <property type="term" value="P:DNA-templated DNA replication"/>
    <property type="evidence" value="ECO:0007669"/>
    <property type="project" value="TreeGrafter"/>
</dbReference>
<evidence type="ECO:0000256" key="9">
    <source>
        <dbReference type="NCBIfam" id="TIGR01128"/>
    </source>
</evidence>
<reference evidence="11 12" key="1">
    <citation type="submission" date="2016-10" db="EMBL/GenBank/DDBJ databases">
        <authorList>
            <person name="de Groot N.N."/>
        </authorList>
    </citation>
    <scope>NUCLEOTIDE SEQUENCE [LARGE SCALE GENOMIC DNA]</scope>
    <source>
        <strain evidence="11 12">DSM 23609</strain>
    </source>
</reference>
<dbReference type="EMBL" id="FOOC01000005">
    <property type="protein sequence ID" value="SFF48821.1"/>
    <property type="molecule type" value="Genomic_DNA"/>
</dbReference>
<evidence type="ECO:0000256" key="4">
    <source>
        <dbReference type="ARBA" id="ARBA00022695"/>
    </source>
</evidence>
<sequence>MVSPLECADVPPGLHAVQLKPQHIEAHLAEQLAPIYVVAGEEPLLIQETLDAIRAKARAQGYGEREVLDVERGFDWQRLIDSCASLSLFSSRRIVEVRAPNGPDETGRNVLLRLAQQPVPDVLLLVVCGALDSRAREAAWYKAIERVGASVYAWPVKGPELIPWLQQRLRAANVQLDPDALKVLAERTEGNLLAAAQDIAKLALLFPNRHVSVADLAQAVADSARFEAFDLNDRILDGDAAAAVRSLARLREEGVAPLEILGAVMWSLRQLIRAALIYARSRDAVAACEAAGIRRFQQARYQRALARVRPGEAFGWLRRASRIDRLVKTGQEAAAWEELLTLTLAASGAAPRQSG</sequence>
<keyword evidence="12" id="KW-1185">Reference proteome</keyword>
<feature type="domain" description="DNA polymerase III delta N-terminal" evidence="10">
    <location>
        <begin position="36"/>
        <end position="146"/>
    </location>
</feature>
<dbReference type="Gene3D" id="1.20.272.10">
    <property type="match status" value="1"/>
</dbReference>
<evidence type="ECO:0000256" key="6">
    <source>
        <dbReference type="ARBA" id="ARBA00022932"/>
    </source>
</evidence>
<dbReference type="SUPFAM" id="SSF48019">
    <property type="entry name" value="post-AAA+ oligomerization domain-like"/>
    <property type="match status" value="1"/>
</dbReference>
<dbReference type="GO" id="GO:0003677">
    <property type="term" value="F:DNA binding"/>
    <property type="evidence" value="ECO:0007669"/>
    <property type="project" value="InterPro"/>
</dbReference>
<evidence type="ECO:0000256" key="5">
    <source>
        <dbReference type="ARBA" id="ARBA00022705"/>
    </source>
</evidence>
<dbReference type="EC" id="2.7.7.7" evidence="1 9"/>
<evidence type="ECO:0000256" key="1">
    <source>
        <dbReference type="ARBA" id="ARBA00012417"/>
    </source>
</evidence>
<dbReference type="PANTHER" id="PTHR34388">
    <property type="entry name" value="DNA POLYMERASE III SUBUNIT DELTA"/>
    <property type="match status" value="1"/>
</dbReference>
<dbReference type="SUPFAM" id="SSF52540">
    <property type="entry name" value="P-loop containing nucleoside triphosphate hydrolases"/>
    <property type="match status" value="1"/>
</dbReference>
<dbReference type="InterPro" id="IPR027417">
    <property type="entry name" value="P-loop_NTPase"/>
</dbReference>
<dbReference type="PANTHER" id="PTHR34388:SF1">
    <property type="entry name" value="DNA POLYMERASE III SUBUNIT DELTA"/>
    <property type="match status" value="1"/>
</dbReference>
<organism evidence="11 12">
    <name type="scientific">Fontimonas thermophila</name>
    <dbReference type="NCBI Taxonomy" id="1076937"/>
    <lineage>
        <taxon>Bacteria</taxon>
        <taxon>Pseudomonadati</taxon>
        <taxon>Pseudomonadota</taxon>
        <taxon>Gammaproteobacteria</taxon>
        <taxon>Nevskiales</taxon>
        <taxon>Nevskiaceae</taxon>
        <taxon>Fontimonas</taxon>
    </lineage>
</organism>
<dbReference type="GO" id="GO:0009360">
    <property type="term" value="C:DNA polymerase III complex"/>
    <property type="evidence" value="ECO:0007669"/>
    <property type="project" value="UniProtKB-UniRule"/>
</dbReference>
<evidence type="ECO:0000313" key="12">
    <source>
        <dbReference type="Proteomes" id="UP000199771"/>
    </source>
</evidence>
<keyword evidence="3" id="KW-0808">Transferase</keyword>
<proteinExistence type="inferred from homology"/>
<keyword evidence="6" id="KW-0239">DNA-directed DNA polymerase</keyword>
<dbReference type="STRING" id="1076937.SAMN04488120_105169"/>
<evidence type="ECO:0000313" key="11">
    <source>
        <dbReference type="EMBL" id="SFF48821.1"/>
    </source>
</evidence>
<evidence type="ECO:0000256" key="2">
    <source>
        <dbReference type="ARBA" id="ARBA00017703"/>
    </source>
</evidence>
<keyword evidence="4" id="KW-0548">Nucleotidyltransferase</keyword>
<dbReference type="NCBIfam" id="TIGR01128">
    <property type="entry name" value="holA"/>
    <property type="match status" value="1"/>
</dbReference>
<dbReference type="InterPro" id="IPR008921">
    <property type="entry name" value="DNA_pol3_clamp-load_cplx_C"/>
</dbReference>
<evidence type="ECO:0000256" key="7">
    <source>
        <dbReference type="ARBA" id="ARBA00034754"/>
    </source>
</evidence>
<dbReference type="Gene3D" id="1.10.8.60">
    <property type="match status" value="1"/>
</dbReference>
<dbReference type="Gene3D" id="3.40.50.300">
    <property type="entry name" value="P-loop containing nucleotide triphosphate hydrolases"/>
    <property type="match status" value="1"/>
</dbReference>
<evidence type="ECO:0000256" key="3">
    <source>
        <dbReference type="ARBA" id="ARBA00022679"/>
    </source>
</evidence>
<dbReference type="GO" id="GO:0003887">
    <property type="term" value="F:DNA-directed DNA polymerase activity"/>
    <property type="evidence" value="ECO:0007669"/>
    <property type="project" value="UniProtKB-UniRule"/>
</dbReference>
<dbReference type="Pfam" id="PF06144">
    <property type="entry name" value="DNA_pol3_delta"/>
    <property type="match status" value="1"/>
</dbReference>
<comment type="catalytic activity">
    <reaction evidence="8">
        <text>DNA(n) + a 2'-deoxyribonucleoside 5'-triphosphate = DNA(n+1) + diphosphate</text>
        <dbReference type="Rhea" id="RHEA:22508"/>
        <dbReference type="Rhea" id="RHEA-COMP:17339"/>
        <dbReference type="Rhea" id="RHEA-COMP:17340"/>
        <dbReference type="ChEBI" id="CHEBI:33019"/>
        <dbReference type="ChEBI" id="CHEBI:61560"/>
        <dbReference type="ChEBI" id="CHEBI:173112"/>
        <dbReference type="EC" id="2.7.7.7"/>
    </reaction>
</comment>
<dbReference type="InterPro" id="IPR005790">
    <property type="entry name" value="DNA_polIII_delta"/>
</dbReference>